<dbReference type="InterPro" id="IPR054031">
    <property type="entry name" value="XylR_PBP1"/>
</dbReference>
<keyword evidence="7" id="KW-1185">Reference proteome</keyword>
<dbReference type="InterPro" id="IPR009057">
    <property type="entry name" value="Homeodomain-like_sf"/>
</dbReference>
<dbReference type="EMBL" id="CP036266">
    <property type="protein sequence ID" value="QDT20014.1"/>
    <property type="molecule type" value="Genomic_DNA"/>
</dbReference>
<evidence type="ECO:0000256" key="3">
    <source>
        <dbReference type="ARBA" id="ARBA00023163"/>
    </source>
</evidence>
<dbReference type="InterPro" id="IPR046335">
    <property type="entry name" value="LacI/GalR-like_sensor"/>
</dbReference>
<keyword evidence="1" id="KW-0805">Transcription regulation</keyword>
<dbReference type="Pfam" id="PF12833">
    <property type="entry name" value="HTH_18"/>
    <property type="match status" value="1"/>
</dbReference>
<dbReference type="SUPFAM" id="SSF46689">
    <property type="entry name" value="Homeodomain-like"/>
    <property type="match status" value="1"/>
</dbReference>
<sequence length="387" mass="43306">MSAAPRVALQINTSTGFSSQLIRGVVQYAQEHQRWSLLVQPRGVRERWRIPQHWKPDGVIARVTQRSQARELQKLGVPVINVSRSVVSGFPFSQVVADEHLVGGWAADYLLERGFSHFAYLGLVTQPHYTDTCGLGFTERLKSHGHTCAMLHTLSAGGRARKQPTFAEMKRWLTSLPLPVGIFAADIESAYAVTDACWSCGLNVPESVAVLCGEDDPLLAEISNPPLSCIDADPRRVGYEAAEQLDLLLSGKNVSRSVRLVPALGVVERRSTDTVAFDDPLLAEAVRYIRESATTPIDVSDVLKKVPVSRRALEQRFQRHLGRTPAAEIRRIRLIRVQELLRDTDWPMPRIARAAGFSSTEVMNQVFRRERDQTPTQYRRQSRSHAD</sequence>
<dbReference type="SUPFAM" id="SSF53822">
    <property type="entry name" value="Periplasmic binding protein-like I"/>
    <property type="match status" value="1"/>
</dbReference>
<name>A0A517PKV7_9PLAN</name>
<dbReference type="Pfam" id="PF13377">
    <property type="entry name" value="Peripla_BP_3"/>
    <property type="match status" value="1"/>
</dbReference>
<dbReference type="RefSeq" id="WP_145182211.1">
    <property type="nucleotide sequence ID" value="NZ_CP036266.1"/>
</dbReference>
<dbReference type="Gene3D" id="3.40.50.2300">
    <property type="match status" value="2"/>
</dbReference>
<dbReference type="InterPro" id="IPR028082">
    <property type="entry name" value="Peripla_BP_I"/>
</dbReference>
<evidence type="ECO:0000313" key="6">
    <source>
        <dbReference type="EMBL" id="QDT20014.1"/>
    </source>
</evidence>
<evidence type="ECO:0000259" key="5">
    <source>
        <dbReference type="PROSITE" id="PS01124"/>
    </source>
</evidence>
<dbReference type="Pfam" id="PF22177">
    <property type="entry name" value="PBP1_XylR"/>
    <property type="match status" value="1"/>
</dbReference>
<gene>
    <name evidence="6" type="primary">xylR_4</name>
    <name evidence="6" type="ORF">HG66A1_17980</name>
</gene>
<evidence type="ECO:0000256" key="1">
    <source>
        <dbReference type="ARBA" id="ARBA00023015"/>
    </source>
</evidence>
<dbReference type="PANTHER" id="PTHR30146">
    <property type="entry name" value="LACI-RELATED TRANSCRIPTIONAL REPRESSOR"/>
    <property type="match status" value="1"/>
</dbReference>
<evidence type="ECO:0000313" key="7">
    <source>
        <dbReference type="Proteomes" id="UP000320421"/>
    </source>
</evidence>
<dbReference type="InterPro" id="IPR018060">
    <property type="entry name" value="HTH_AraC"/>
</dbReference>
<dbReference type="PROSITE" id="PS01124">
    <property type="entry name" value="HTH_ARAC_FAMILY_2"/>
    <property type="match status" value="1"/>
</dbReference>
<feature type="region of interest" description="Disordered" evidence="4">
    <location>
        <begin position="368"/>
        <end position="387"/>
    </location>
</feature>
<dbReference type="CDD" id="cd01543">
    <property type="entry name" value="PBP1_XylR"/>
    <property type="match status" value="1"/>
</dbReference>
<dbReference type="GO" id="GO:0003700">
    <property type="term" value="F:DNA-binding transcription factor activity"/>
    <property type="evidence" value="ECO:0007669"/>
    <property type="project" value="InterPro"/>
</dbReference>
<reference evidence="6 7" key="1">
    <citation type="submission" date="2019-02" db="EMBL/GenBank/DDBJ databases">
        <title>Deep-cultivation of Planctomycetes and their phenomic and genomic characterization uncovers novel biology.</title>
        <authorList>
            <person name="Wiegand S."/>
            <person name="Jogler M."/>
            <person name="Boedeker C."/>
            <person name="Pinto D."/>
            <person name="Vollmers J."/>
            <person name="Rivas-Marin E."/>
            <person name="Kohn T."/>
            <person name="Peeters S.H."/>
            <person name="Heuer A."/>
            <person name="Rast P."/>
            <person name="Oberbeckmann S."/>
            <person name="Bunk B."/>
            <person name="Jeske O."/>
            <person name="Meyerdierks A."/>
            <person name="Storesund J.E."/>
            <person name="Kallscheuer N."/>
            <person name="Luecker S."/>
            <person name="Lage O.M."/>
            <person name="Pohl T."/>
            <person name="Merkel B.J."/>
            <person name="Hornburger P."/>
            <person name="Mueller R.-W."/>
            <person name="Bruemmer F."/>
            <person name="Labrenz M."/>
            <person name="Spormann A.M."/>
            <person name="Op den Camp H."/>
            <person name="Overmann J."/>
            <person name="Amann R."/>
            <person name="Jetten M.S.M."/>
            <person name="Mascher T."/>
            <person name="Medema M.H."/>
            <person name="Devos D.P."/>
            <person name="Kaster A.-K."/>
            <person name="Ovreas L."/>
            <person name="Rohde M."/>
            <person name="Galperin M.Y."/>
            <person name="Jogler C."/>
        </authorList>
    </citation>
    <scope>NUCLEOTIDE SEQUENCE [LARGE SCALE GENOMIC DNA]</scope>
    <source>
        <strain evidence="6 7">HG66A1</strain>
    </source>
</reference>
<evidence type="ECO:0000256" key="4">
    <source>
        <dbReference type="SAM" id="MobiDB-lite"/>
    </source>
</evidence>
<dbReference type="Proteomes" id="UP000320421">
    <property type="component" value="Chromosome"/>
</dbReference>
<dbReference type="GO" id="GO:0000976">
    <property type="term" value="F:transcription cis-regulatory region binding"/>
    <property type="evidence" value="ECO:0007669"/>
    <property type="project" value="TreeGrafter"/>
</dbReference>
<feature type="domain" description="HTH araC/xylS-type" evidence="5">
    <location>
        <begin position="283"/>
        <end position="381"/>
    </location>
</feature>
<accession>A0A517PKV7</accession>
<dbReference type="SMART" id="SM00342">
    <property type="entry name" value="HTH_ARAC"/>
    <property type="match status" value="1"/>
</dbReference>
<evidence type="ECO:0000256" key="2">
    <source>
        <dbReference type="ARBA" id="ARBA00023125"/>
    </source>
</evidence>
<dbReference type="OrthoDB" id="9795616at2"/>
<keyword evidence="2" id="KW-0238">DNA-binding</keyword>
<keyword evidence="3" id="KW-0804">Transcription</keyword>
<dbReference type="Gene3D" id="1.10.10.60">
    <property type="entry name" value="Homeodomain-like"/>
    <property type="match status" value="1"/>
</dbReference>
<proteinExistence type="predicted"/>
<dbReference type="AlphaFoldDB" id="A0A517PKV7"/>
<dbReference type="PANTHER" id="PTHR30146:SF24">
    <property type="entry name" value="XYLOSE OPERON REGULATORY PROTEIN"/>
    <property type="match status" value="1"/>
</dbReference>
<protein>
    <submittedName>
        <fullName evidence="6">Xylose operon regulatory protein</fullName>
    </submittedName>
</protein>
<organism evidence="6 7">
    <name type="scientific">Gimesia chilikensis</name>
    <dbReference type="NCBI Taxonomy" id="2605989"/>
    <lineage>
        <taxon>Bacteria</taxon>
        <taxon>Pseudomonadati</taxon>
        <taxon>Planctomycetota</taxon>
        <taxon>Planctomycetia</taxon>
        <taxon>Planctomycetales</taxon>
        <taxon>Planctomycetaceae</taxon>
        <taxon>Gimesia</taxon>
    </lineage>
</organism>